<proteinExistence type="predicted"/>
<dbReference type="KEGG" id="nay:HYG81_00550"/>
<keyword evidence="1" id="KW-1133">Transmembrane helix</keyword>
<evidence type="ECO:0000256" key="1">
    <source>
        <dbReference type="SAM" id="Phobius"/>
    </source>
</evidence>
<feature type="transmembrane region" description="Helical" evidence="1">
    <location>
        <begin position="84"/>
        <end position="108"/>
    </location>
</feature>
<keyword evidence="3" id="KW-1185">Reference proteome</keyword>
<keyword evidence="1" id="KW-0812">Transmembrane</keyword>
<evidence type="ECO:0000313" key="2">
    <source>
        <dbReference type="EMBL" id="QLK26151.1"/>
    </source>
</evidence>
<dbReference type="AlphaFoldDB" id="A0A7D6CRG8"/>
<evidence type="ECO:0000313" key="3">
    <source>
        <dbReference type="Proteomes" id="UP000510869"/>
    </source>
</evidence>
<keyword evidence="1" id="KW-0472">Membrane</keyword>
<dbReference type="RefSeq" id="WP_180841330.1">
    <property type="nucleotide sequence ID" value="NZ_CP059154.1"/>
</dbReference>
<protein>
    <submittedName>
        <fullName evidence="2">Uncharacterized protein</fullName>
    </submittedName>
</protein>
<name>A0A7D6CRG8_9EURY</name>
<reference evidence="2 3" key="1">
    <citation type="submission" date="2020-07" db="EMBL/GenBank/DDBJ databases">
        <title>Natrinema (YPL30) sp. nov. and Haloterrigena xxxxxx (YPL8) sp. nov., isolated from a salt mine.</title>
        <authorList>
            <person name="Cui H."/>
        </authorList>
    </citation>
    <scope>NUCLEOTIDE SEQUENCE [LARGE SCALE GENOMIC DNA]</scope>
    <source>
        <strain evidence="2 3">YPL13</strain>
    </source>
</reference>
<organism evidence="2 3">
    <name type="scientific">Natrinema zhouii</name>
    <dbReference type="NCBI Taxonomy" id="1710539"/>
    <lineage>
        <taxon>Archaea</taxon>
        <taxon>Methanobacteriati</taxon>
        <taxon>Methanobacteriota</taxon>
        <taxon>Stenosarchaea group</taxon>
        <taxon>Halobacteria</taxon>
        <taxon>Halobacteriales</taxon>
        <taxon>Natrialbaceae</taxon>
        <taxon>Natrinema</taxon>
    </lineage>
</organism>
<dbReference type="Proteomes" id="UP000510869">
    <property type="component" value="Chromosome"/>
</dbReference>
<gene>
    <name evidence="2" type="ORF">HYG81_00550</name>
</gene>
<accession>A0A7D6CRG8</accession>
<dbReference type="GeneID" id="56141649"/>
<feature type="transmembrane region" description="Helical" evidence="1">
    <location>
        <begin position="128"/>
        <end position="145"/>
    </location>
</feature>
<sequence length="158" mass="17046">MQLIESITRFIQTAHGVAMDGVIASGLWLLFFRLTEHLIPAVADVLPHPRSISRFNEKLVGVLLNQLGPKVDARTPSQTITAPLLLSIIGTIVIISMAVVQISSMSVAWGGAIVTYSAMGLTMPLENLFMSIVVLSALFAGSVMLEANRQIQRGVLYS</sequence>
<dbReference type="EMBL" id="CP059154">
    <property type="protein sequence ID" value="QLK26151.1"/>
    <property type="molecule type" value="Genomic_DNA"/>
</dbReference>